<evidence type="ECO:0000313" key="14">
    <source>
        <dbReference type="EMBL" id="KAG5195350.1"/>
    </source>
</evidence>
<name>A0A835ZTT2_SHEEP</name>
<dbReference type="AlphaFoldDB" id="A0A835ZTT2"/>
<dbReference type="Proteomes" id="UP000664991">
    <property type="component" value="Unassembled WGS sequence"/>
</dbReference>
<keyword evidence="8 10" id="KW-0175">Coiled coil</keyword>
<dbReference type="Pfam" id="PF08172">
    <property type="entry name" value="CASP_C"/>
    <property type="match status" value="1"/>
</dbReference>
<dbReference type="InterPro" id="IPR012955">
    <property type="entry name" value="CASP_C"/>
</dbReference>
<accession>A0A835ZTT2</accession>
<evidence type="ECO:0000256" key="2">
    <source>
        <dbReference type="ARBA" id="ARBA00006415"/>
    </source>
</evidence>
<protein>
    <recommendedName>
        <fullName evidence="3">Protein CASP</fullName>
    </recommendedName>
</protein>
<dbReference type="EMBL" id="JAEMGP010000024">
    <property type="protein sequence ID" value="KAG5195350.1"/>
    <property type="molecule type" value="Genomic_DNA"/>
</dbReference>
<evidence type="ECO:0000256" key="5">
    <source>
        <dbReference type="ARBA" id="ARBA00022692"/>
    </source>
</evidence>
<comment type="caution">
    <text evidence="14">The sequence shown here is derived from an EMBL/GenBank/DDBJ whole genome shotgun (WGS) entry which is preliminary data.</text>
</comment>
<evidence type="ECO:0000256" key="3">
    <source>
        <dbReference type="ARBA" id="ARBA00018691"/>
    </source>
</evidence>
<dbReference type="PANTHER" id="PTHR14043:SF15">
    <property type="entry name" value="PROTEIN CASP"/>
    <property type="match status" value="1"/>
</dbReference>
<comment type="similarity">
    <text evidence="2">Belongs to the CASP family.</text>
</comment>
<dbReference type="GO" id="GO:0000981">
    <property type="term" value="F:DNA-binding transcription factor activity, RNA polymerase II-specific"/>
    <property type="evidence" value="ECO:0007669"/>
    <property type="project" value="TreeGrafter"/>
</dbReference>
<keyword evidence="5 11" id="KW-0812">Transmembrane</keyword>
<feature type="coiled-coil region" evidence="10">
    <location>
        <begin position="54"/>
        <end position="297"/>
    </location>
</feature>
<organism evidence="14 15">
    <name type="scientific">Ovis aries</name>
    <name type="common">Sheep</name>
    <dbReference type="NCBI Taxonomy" id="9940"/>
    <lineage>
        <taxon>Eukaryota</taxon>
        <taxon>Metazoa</taxon>
        <taxon>Chordata</taxon>
        <taxon>Craniata</taxon>
        <taxon>Vertebrata</taxon>
        <taxon>Euteleostomi</taxon>
        <taxon>Mammalia</taxon>
        <taxon>Eutheria</taxon>
        <taxon>Laurasiatheria</taxon>
        <taxon>Artiodactyla</taxon>
        <taxon>Ruminantia</taxon>
        <taxon>Pecora</taxon>
        <taxon>Bovidae</taxon>
        <taxon>Caprinae</taxon>
        <taxon>Ovis</taxon>
    </lineage>
</organism>
<dbReference type="InterPro" id="IPR057476">
    <property type="entry name" value="Cux_N"/>
</dbReference>
<keyword evidence="7" id="KW-0333">Golgi apparatus</keyword>
<feature type="coiled-coil region" evidence="10">
    <location>
        <begin position="443"/>
        <end position="491"/>
    </location>
</feature>
<evidence type="ECO:0000256" key="9">
    <source>
        <dbReference type="ARBA" id="ARBA00023136"/>
    </source>
</evidence>
<evidence type="ECO:0000259" key="13">
    <source>
        <dbReference type="Pfam" id="PF25398"/>
    </source>
</evidence>
<evidence type="ECO:0000259" key="12">
    <source>
        <dbReference type="Pfam" id="PF08172"/>
    </source>
</evidence>
<dbReference type="GO" id="GO:0005634">
    <property type="term" value="C:nucleus"/>
    <property type="evidence" value="ECO:0007669"/>
    <property type="project" value="TreeGrafter"/>
</dbReference>
<feature type="coiled-coil region" evidence="10">
    <location>
        <begin position="370"/>
        <end position="397"/>
    </location>
</feature>
<evidence type="ECO:0000256" key="10">
    <source>
        <dbReference type="SAM" id="Coils"/>
    </source>
</evidence>
<feature type="transmembrane region" description="Helical" evidence="11">
    <location>
        <begin position="557"/>
        <end position="578"/>
    </location>
</feature>
<evidence type="ECO:0000256" key="7">
    <source>
        <dbReference type="ARBA" id="ARBA00023034"/>
    </source>
</evidence>
<proteinExistence type="inferred from homology"/>
<feature type="domain" description="CASP C-terminal" evidence="12">
    <location>
        <begin position="365"/>
        <end position="581"/>
    </location>
</feature>
<feature type="domain" description="Cux N-terminal" evidence="13">
    <location>
        <begin position="3"/>
        <end position="52"/>
    </location>
</feature>
<evidence type="ECO:0000256" key="8">
    <source>
        <dbReference type="ARBA" id="ARBA00023054"/>
    </source>
</evidence>
<dbReference type="PANTHER" id="PTHR14043">
    <property type="entry name" value="CCAAT DISPLACEMENT PROTEIN-RELATED"/>
    <property type="match status" value="1"/>
</dbReference>
<sequence>DLRKQVAPLLKSFQGEIDALSKRSKEAEAAFLNVYKRLIDVPDPVPALDLGQQLQLKVQRLHDIETENQKLRETLEEYNKEFAEVKNQEVTIKALKEKIREYEQTLKNQAETIALEKEQKLQNDFAEKERKLQETQMSTTSKLEEAEHKVQTLQTALEKTRTELFDLKTKYDEEITAKADEIEMIMTDLERANQRAEVAQREAETLREQLSSANHSLQLASQIQKAPDVEQAIEVLTRSSLEAELAAKEREIAQLVEDVQRLQANLSKLRENSASQISQLEQQLSAKNSTLKQLEEKLKGQADYEEVKKELNILKSMEFAPAEGAGTQDASRPLEVLLLEKNRSLQSENAALRISNSDLSGRCSELQVHVTELTATAAEQRELIARLEQDLSTIQSIQRPDAEGAAELGLEKIPEPIKEATALFYGPSSPASSLPEGQVDSLLSIISSQRERFRARNQELEGENRLAQHTIQALQTELDSLRADNIKLFEKIKFLQSYPGRGGGSDDTELRYSTQYEERLDPFSSFSKRERQRKYLSLSPWDKATLSMGRLVLSNKMARTIGFFYTLFLHLLVFLVLYKLAWSESMERDCATFCAKKFADHLHKFHENDNGVAAGDLWQ</sequence>
<dbReference type="GO" id="GO:0006891">
    <property type="term" value="P:intra-Golgi vesicle-mediated transport"/>
    <property type="evidence" value="ECO:0007669"/>
    <property type="project" value="InterPro"/>
</dbReference>
<comment type="subcellular location">
    <subcellularLocation>
        <location evidence="1">Golgi apparatus membrane</location>
        <topology evidence="1">Single-pass type IV membrane protein</topology>
    </subcellularLocation>
</comment>
<gene>
    <name evidence="14" type="ORF">JEQ12_012639</name>
</gene>
<keyword evidence="6 11" id="KW-1133">Transmembrane helix</keyword>
<evidence type="ECO:0000256" key="11">
    <source>
        <dbReference type="SAM" id="Phobius"/>
    </source>
</evidence>
<evidence type="ECO:0000313" key="15">
    <source>
        <dbReference type="Proteomes" id="UP000664991"/>
    </source>
</evidence>
<keyword evidence="9 11" id="KW-0472">Membrane</keyword>
<dbReference type="GO" id="GO:0000977">
    <property type="term" value="F:RNA polymerase II transcription regulatory region sequence-specific DNA binding"/>
    <property type="evidence" value="ECO:0007669"/>
    <property type="project" value="TreeGrafter"/>
</dbReference>
<feature type="non-terminal residue" evidence="14">
    <location>
        <position position="619"/>
    </location>
</feature>
<evidence type="ECO:0000256" key="1">
    <source>
        <dbReference type="ARBA" id="ARBA00004409"/>
    </source>
</evidence>
<dbReference type="GO" id="GO:0000139">
    <property type="term" value="C:Golgi membrane"/>
    <property type="evidence" value="ECO:0007669"/>
    <property type="project" value="UniProtKB-SubCell"/>
</dbReference>
<dbReference type="Pfam" id="PF25398">
    <property type="entry name" value="CUX1_N"/>
    <property type="match status" value="1"/>
</dbReference>
<keyword evidence="4" id="KW-0813">Transport</keyword>
<reference evidence="14 15" key="1">
    <citation type="submission" date="2020-12" db="EMBL/GenBank/DDBJ databases">
        <title>De novo assembly of Tibetan sheep genome.</title>
        <authorList>
            <person name="Li X."/>
        </authorList>
    </citation>
    <scope>NUCLEOTIDE SEQUENCE [LARGE SCALE GENOMIC DNA]</scope>
    <source>
        <tissue evidence="14">Heart</tissue>
    </source>
</reference>
<evidence type="ECO:0000256" key="6">
    <source>
        <dbReference type="ARBA" id="ARBA00022989"/>
    </source>
</evidence>
<evidence type="ECO:0000256" key="4">
    <source>
        <dbReference type="ARBA" id="ARBA00022448"/>
    </source>
</evidence>